<evidence type="ECO:0000313" key="5">
    <source>
        <dbReference type="Proteomes" id="UP000008143"/>
    </source>
</evidence>
<dbReference type="AlphaFoldDB" id="A0A8J0QJA7"/>
<accession>A0A8J0QJA7</accession>
<evidence type="ECO:0000256" key="2">
    <source>
        <dbReference type="ARBA" id="ARBA00023054"/>
    </source>
</evidence>
<dbReference type="Xenbase" id="XB-GENE-22068343">
    <property type="gene designation" value="dact3"/>
</dbReference>
<name>A0A8J0QJA7_XENTR</name>
<dbReference type="Pfam" id="PF15268">
    <property type="entry name" value="Dapper"/>
    <property type="match status" value="1"/>
</dbReference>
<evidence type="ECO:0000256" key="4">
    <source>
        <dbReference type="SAM" id="MobiDB-lite"/>
    </source>
</evidence>
<dbReference type="RefSeq" id="XP_002932675.1">
    <property type="nucleotide sequence ID" value="XM_002932629.5"/>
</dbReference>
<proteinExistence type="inferred from homology"/>
<feature type="region of interest" description="Disordered" evidence="4">
    <location>
        <begin position="109"/>
        <end position="153"/>
    </location>
</feature>
<feature type="coiled-coil region" evidence="3">
    <location>
        <begin position="45"/>
        <end position="83"/>
    </location>
</feature>
<dbReference type="Proteomes" id="UP000008143">
    <property type="component" value="Chromosome 8"/>
</dbReference>
<evidence type="ECO:0000256" key="3">
    <source>
        <dbReference type="SAM" id="Coils"/>
    </source>
</evidence>
<dbReference type="GO" id="GO:0005737">
    <property type="term" value="C:cytoplasm"/>
    <property type="evidence" value="ECO:0000318"/>
    <property type="project" value="GO_Central"/>
</dbReference>
<evidence type="ECO:0000313" key="6">
    <source>
        <dbReference type="RefSeq" id="XP_002932675.1"/>
    </source>
</evidence>
<feature type="compositionally biased region" description="Low complexity" evidence="4">
    <location>
        <begin position="120"/>
        <end position="136"/>
    </location>
</feature>
<dbReference type="PANTHER" id="PTHR15919:SF1">
    <property type="entry name" value="DAPPER HOMOLOG 3"/>
    <property type="match status" value="1"/>
</dbReference>
<dbReference type="InterPro" id="IPR024843">
    <property type="entry name" value="Dapper"/>
</dbReference>
<dbReference type="AGR" id="Xenbase:XB-GENE-22068343"/>
<feature type="compositionally biased region" description="Pro residues" evidence="4">
    <location>
        <begin position="137"/>
        <end position="150"/>
    </location>
</feature>
<evidence type="ECO:0000313" key="7">
    <source>
        <dbReference type="Xenbase" id="XB-GENE-22068343"/>
    </source>
</evidence>
<evidence type="ECO:0000256" key="1">
    <source>
        <dbReference type="ARBA" id="ARBA00010807"/>
    </source>
</evidence>
<dbReference type="GO" id="GO:0090090">
    <property type="term" value="P:negative regulation of canonical Wnt signaling pathway"/>
    <property type="evidence" value="ECO:0000318"/>
    <property type="project" value="GO_Central"/>
</dbReference>
<feature type="region of interest" description="Disordered" evidence="4">
    <location>
        <begin position="171"/>
        <end position="287"/>
    </location>
</feature>
<feature type="region of interest" description="Disordered" evidence="4">
    <location>
        <begin position="334"/>
        <end position="391"/>
    </location>
</feature>
<dbReference type="PANTHER" id="PTHR15919">
    <property type="entry name" value="DAPPER-RELATED"/>
    <property type="match status" value="1"/>
</dbReference>
<dbReference type="GeneID" id="100489837"/>
<sequence>MLGSGGGGDRGRLRHLLRSSLAGLCELKLLRDRQEIRVRRALQGGEDLDRQLWELERQLGELRLRAENDNENVECEADGMEASDVFVERSSRGGLTEARLHYANERPKSAGDIVVGSQHPRSSSSRLLVPRSLSAPYPSPSSPPPPPPPSRRAEGYILSLLRRQLRPPYLRSASAERPPPPPPAPPPSASGCRMANASYTPPHRVPRRKHPPLLKGHSVEGSPPRLPRKCLSAEEPPRKRGGRRTPRSLSETSLRDPSHRGEEFNEPKGHIEGGEGPRGNTEGWIHPRVRAELWGESRSQTEGWAEPRGLAQDWGEHRGYIQEGGRCYTLGREGRAPPVKIGPPCRKWRSTAEISGGGQEEESRVDSEGEEEEEGELVWPLQLPPRDADGRPQMFKVKASQALKKKIMRFHTGSLKVMTTV</sequence>
<feature type="compositionally biased region" description="Basic and acidic residues" evidence="4">
    <location>
        <begin position="253"/>
        <end position="275"/>
    </location>
</feature>
<protein>
    <submittedName>
        <fullName evidence="6">Dapper homolog 3 isoform X1</fullName>
    </submittedName>
</protein>
<keyword evidence="2 3" id="KW-0175">Coiled coil</keyword>
<dbReference type="CTD" id="147906"/>
<dbReference type="OrthoDB" id="9901994at2759"/>
<reference evidence="6" key="1">
    <citation type="submission" date="2025-08" db="UniProtKB">
        <authorList>
            <consortium name="RefSeq"/>
        </authorList>
    </citation>
    <scope>IDENTIFICATION</scope>
    <source>
        <strain evidence="6">Nigerian</strain>
        <tissue evidence="6">Liver and blood</tissue>
    </source>
</reference>
<gene>
    <name evidence="6 7" type="primary">dact3</name>
</gene>
<feature type="compositionally biased region" description="Pro residues" evidence="4">
    <location>
        <begin position="177"/>
        <end position="188"/>
    </location>
</feature>
<comment type="similarity">
    <text evidence="1">Belongs to the dapper family.</text>
</comment>
<organism evidence="5 6">
    <name type="scientific">Xenopus tropicalis</name>
    <name type="common">Western clawed frog</name>
    <name type="synonym">Silurana tropicalis</name>
    <dbReference type="NCBI Taxonomy" id="8364"/>
    <lineage>
        <taxon>Eukaryota</taxon>
        <taxon>Metazoa</taxon>
        <taxon>Chordata</taxon>
        <taxon>Craniata</taxon>
        <taxon>Vertebrata</taxon>
        <taxon>Euteleostomi</taxon>
        <taxon>Amphibia</taxon>
        <taxon>Batrachia</taxon>
        <taxon>Anura</taxon>
        <taxon>Pipoidea</taxon>
        <taxon>Pipidae</taxon>
        <taxon>Xenopodinae</taxon>
        <taxon>Xenopus</taxon>
        <taxon>Silurana</taxon>
    </lineage>
</organism>
<dbReference type="KEGG" id="xtr:100489837"/>
<keyword evidence="5" id="KW-1185">Reference proteome</keyword>